<dbReference type="PANTHER" id="PTHR15681">
    <property type="entry name" value="MAD2L1-BINDING PROTEIN"/>
    <property type="match status" value="1"/>
</dbReference>
<feature type="compositionally biased region" description="Polar residues" evidence="1">
    <location>
        <begin position="157"/>
        <end position="172"/>
    </location>
</feature>
<dbReference type="InterPro" id="IPR009511">
    <property type="entry name" value="MAD1/Cdc20-bound-Mad2-bd"/>
</dbReference>
<accession>A0AAV1MYV9</accession>
<dbReference type="GO" id="GO:0007096">
    <property type="term" value="P:regulation of exit from mitosis"/>
    <property type="evidence" value="ECO:0007669"/>
    <property type="project" value="InterPro"/>
</dbReference>
<feature type="region of interest" description="Disordered" evidence="1">
    <location>
        <begin position="129"/>
        <end position="184"/>
    </location>
</feature>
<keyword evidence="3" id="KW-1185">Reference proteome</keyword>
<proteinExistence type="predicted"/>
<dbReference type="PANTHER" id="PTHR15681:SF1">
    <property type="entry name" value="MAD2L1-BINDING PROTEIN"/>
    <property type="match status" value="1"/>
</dbReference>
<dbReference type="Proteomes" id="UP001314229">
    <property type="component" value="Unassembled WGS sequence"/>
</dbReference>
<evidence type="ECO:0000313" key="3">
    <source>
        <dbReference type="Proteomes" id="UP001314229"/>
    </source>
</evidence>
<dbReference type="GO" id="GO:0005634">
    <property type="term" value="C:nucleus"/>
    <property type="evidence" value="ECO:0007669"/>
    <property type="project" value="InterPro"/>
</dbReference>
<evidence type="ECO:0000313" key="2">
    <source>
        <dbReference type="EMBL" id="CAK6951737.1"/>
    </source>
</evidence>
<gene>
    <name evidence="2" type="ORF">FSCOSCO3_A028156</name>
</gene>
<sequence>MNAPFRLRHVSHDALRKYPARRFKTMAEDLNIIKLTNLNSIKLPTNTDTGSTSTVNSGDNATEKHINTAEEPSMSCNVFKLQIVSDDSNRQITGKLSLQAVNTGVQVKNDTELEDTSSEHRFNANQTIVNSAGDKENIVMSSSSSTSENTQEEDTSGQRILQHSNLTASKQHSNTEDNDAEARRKAQEEGCVNVVLPGTVTQEGCCRFVSEILKFILYQRQQLPMTYDQLVYSQKKQLATMQDKDVVSRRPAQSADMGRRKCQQTLQELEEVLQQLEVLFSLSKVPRVLLLMGGSLVLPKELYEINMEALILASGDQCLRVSSCLRQLFRTLFVADLLSDTRPVRLMPTTVLVLAHRDCGVGWFRPKLQFKVPTRVKNQIIALSTDPSICTETRAEGSDWQDYVWFQAPMTIKGLALP</sequence>
<dbReference type="Gene3D" id="3.30.900.20">
    <property type="match status" value="1"/>
</dbReference>
<evidence type="ECO:0000256" key="1">
    <source>
        <dbReference type="SAM" id="MobiDB-lite"/>
    </source>
</evidence>
<dbReference type="AlphaFoldDB" id="A0AAV1MYV9"/>
<dbReference type="Pfam" id="PF06581">
    <property type="entry name" value="p31comet"/>
    <property type="match status" value="1"/>
</dbReference>
<protein>
    <submittedName>
        <fullName evidence="2">MAD2L1-binding protein</fullName>
    </submittedName>
</protein>
<dbReference type="InterPro" id="IPR053729">
    <property type="entry name" value="MAD2L1BP_domain_sf"/>
</dbReference>
<comment type="caution">
    <text evidence="2">The sequence shown here is derived from an EMBL/GenBank/DDBJ whole genome shotgun (WGS) entry which is preliminary data.</text>
</comment>
<reference evidence="2 3" key="1">
    <citation type="submission" date="2024-01" db="EMBL/GenBank/DDBJ databases">
        <authorList>
            <person name="Alioto T."/>
            <person name="Alioto T."/>
            <person name="Gomez Garrido J."/>
        </authorList>
    </citation>
    <scope>NUCLEOTIDE SEQUENCE [LARGE SCALE GENOMIC DNA]</scope>
</reference>
<name>A0AAV1MYV9_SCOSC</name>
<dbReference type="EMBL" id="CAWUFR010000007">
    <property type="protein sequence ID" value="CAK6951737.1"/>
    <property type="molecule type" value="Genomic_DNA"/>
</dbReference>
<organism evidence="2 3">
    <name type="scientific">Scomber scombrus</name>
    <name type="common">Atlantic mackerel</name>
    <name type="synonym">Scomber vernalis</name>
    <dbReference type="NCBI Taxonomy" id="13677"/>
    <lineage>
        <taxon>Eukaryota</taxon>
        <taxon>Metazoa</taxon>
        <taxon>Chordata</taxon>
        <taxon>Craniata</taxon>
        <taxon>Vertebrata</taxon>
        <taxon>Euteleostomi</taxon>
        <taxon>Actinopterygii</taxon>
        <taxon>Neopterygii</taxon>
        <taxon>Teleostei</taxon>
        <taxon>Neoteleostei</taxon>
        <taxon>Acanthomorphata</taxon>
        <taxon>Pelagiaria</taxon>
        <taxon>Scombriformes</taxon>
        <taxon>Scombridae</taxon>
        <taxon>Scomber</taxon>
    </lineage>
</organism>